<dbReference type="Pfam" id="PF20137">
    <property type="entry name" value="BubE"/>
    <property type="match status" value="1"/>
</dbReference>
<dbReference type="InterPro" id="IPR045384">
    <property type="entry name" value="DUF6527"/>
</dbReference>
<reference evidence="1" key="1">
    <citation type="submission" date="2020-03" db="EMBL/GenBank/DDBJ databases">
        <title>The deep terrestrial virosphere.</title>
        <authorList>
            <person name="Holmfeldt K."/>
            <person name="Nilsson E."/>
            <person name="Simone D."/>
            <person name="Lopez-Fernandez M."/>
            <person name="Wu X."/>
            <person name="de Brujin I."/>
            <person name="Lundin D."/>
            <person name="Andersson A."/>
            <person name="Bertilsson S."/>
            <person name="Dopson M."/>
        </authorList>
    </citation>
    <scope>NUCLEOTIDE SEQUENCE</scope>
    <source>
        <strain evidence="1">MM171A00156</strain>
        <strain evidence="2">MM171B00154</strain>
    </source>
</reference>
<protein>
    <submittedName>
        <fullName evidence="1">Uncharacterized protein</fullName>
    </submittedName>
</protein>
<organism evidence="1">
    <name type="scientific">viral metagenome</name>
    <dbReference type="NCBI Taxonomy" id="1070528"/>
    <lineage>
        <taxon>unclassified sequences</taxon>
        <taxon>metagenomes</taxon>
        <taxon>organismal metagenomes</taxon>
    </lineage>
</organism>
<evidence type="ECO:0000313" key="1">
    <source>
        <dbReference type="EMBL" id="QJB00951.1"/>
    </source>
</evidence>
<name>A0A6M3LZT6_9ZZZZ</name>
<dbReference type="EMBL" id="MT143892">
    <property type="protein sequence ID" value="QJB04945.1"/>
    <property type="molecule type" value="Genomic_DNA"/>
</dbReference>
<proteinExistence type="predicted"/>
<dbReference type="EMBL" id="MT143703">
    <property type="protein sequence ID" value="QJB00951.1"/>
    <property type="molecule type" value="Genomic_DNA"/>
</dbReference>
<dbReference type="AlphaFoldDB" id="A0A6M3LZT6"/>
<gene>
    <name evidence="1" type="ORF">MM171A00156_0045</name>
    <name evidence="2" type="ORF">MM171B00154_0056</name>
</gene>
<evidence type="ECO:0000313" key="2">
    <source>
        <dbReference type="EMBL" id="QJB04945.1"/>
    </source>
</evidence>
<accession>A0A6M3LZT6</accession>
<sequence length="113" mass="12163">MKALPVKLIYGQGYEPCAVEDATHVTLNIPGPTGALTLPVIRSGTRDGTGCWTWNGSTDAPTLRPSVLTQGHDFRCHSWINDGAAQFLDDCSHEFKGQTIPLLAAARAAQKEE</sequence>